<evidence type="ECO:0000256" key="6">
    <source>
        <dbReference type="ARBA" id="ARBA00022559"/>
    </source>
</evidence>
<dbReference type="Gramene" id="TKW09069">
    <property type="protein sequence ID" value="TKW09069"/>
    <property type="gene ID" value="SEVIR_6G067500v2"/>
</dbReference>
<dbReference type="PROSITE" id="PS00436">
    <property type="entry name" value="PEROXIDASE_2"/>
    <property type="match status" value="1"/>
</dbReference>
<feature type="domain" description="Plant heme peroxidase family profile" evidence="22">
    <location>
        <begin position="25"/>
        <end position="219"/>
    </location>
</feature>
<feature type="binding site" evidence="16">
    <location>
        <position position="184"/>
    </location>
    <ligand>
        <name>substrate</name>
    </ligand>
</feature>
<feature type="chain" id="PRO_5020226731" description="Plant heme peroxidase family profile domain-containing protein" evidence="21">
    <location>
        <begin position="25"/>
        <end position="244"/>
    </location>
</feature>
<reference evidence="23" key="1">
    <citation type="submission" date="2019-03" db="EMBL/GenBank/DDBJ databases">
        <title>WGS assembly of Setaria viridis.</title>
        <authorList>
            <person name="Huang P."/>
            <person name="Jenkins J."/>
            <person name="Grimwood J."/>
            <person name="Barry K."/>
            <person name="Healey A."/>
            <person name="Mamidi S."/>
            <person name="Sreedasyam A."/>
            <person name="Shu S."/>
            <person name="Feldman M."/>
            <person name="Wu J."/>
            <person name="Yu Y."/>
            <person name="Chen C."/>
            <person name="Johnson J."/>
            <person name="Rokhsar D."/>
            <person name="Baxter I."/>
            <person name="Schmutz J."/>
            <person name="Brutnell T."/>
            <person name="Kellogg E."/>
        </authorList>
    </citation>
    <scope>NUCLEOTIDE SEQUENCE [LARGE SCALE GENOMIC DNA]</scope>
</reference>
<keyword evidence="24" id="KW-1185">Reference proteome</keyword>
<dbReference type="InterPro" id="IPR000823">
    <property type="entry name" value="Peroxidase_pln"/>
</dbReference>
<dbReference type="InterPro" id="IPR002016">
    <property type="entry name" value="Haem_peroxidase"/>
</dbReference>
<keyword evidence="11" id="KW-0560">Oxidoreductase</keyword>
<comment type="cofactor">
    <cofactor evidence="2">
        <name>heme b</name>
        <dbReference type="ChEBI" id="CHEBI:60344"/>
    </cofactor>
</comment>
<evidence type="ECO:0000256" key="9">
    <source>
        <dbReference type="ARBA" id="ARBA00022729"/>
    </source>
</evidence>
<proteinExistence type="inferred from homology"/>
<evidence type="ECO:0000256" key="15">
    <source>
        <dbReference type="PIRSR" id="PIRSR600823-1"/>
    </source>
</evidence>
<evidence type="ECO:0000256" key="19">
    <source>
        <dbReference type="PIRSR" id="PIRSR600823-5"/>
    </source>
</evidence>
<name>A0A4U6U6R3_SETVI</name>
<dbReference type="GO" id="GO:0042744">
    <property type="term" value="P:hydrogen peroxide catabolic process"/>
    <property type="evidence" value="ECO:0007669"/>
    <property type="project" value="UniProtKB-KW"/>
</dbReference>
<evidence type="ECO:0000256" key="1">
    <source>
        <dbReference type="ARBA" id="ARBA00000189"/>
    </source>
</evidence>
<dbReference type="AlphaFoldDB" id="A0A4U6U6R3"/>
<dbReference type="GO" id="GO:0020037">
    <property type="term" value="F:heme binding"/>
    <property type="evidence" value="ECO:0007669"/>
    <property type="project" value="InterPro"/>
</dbReference>
<feature type="signal peptide" evidence="21">
    <location>
        <begin position="1"/>
        <end position="24"/>
    </location>
</feature>
<keyword evidence="8 17" id="KW-0479">Metal-binding</keyword>
<dbReference type="GO" id="GO:0046872">
    <property type="term" value="F:metal ion binding"/>
    <property type="evidence" value="ECO:0007669"/>
    <property type="project" value="UniProtKB-KW"/>
</dbReference>
<dbReference type="SUPFAM" id="SSF48113">
    <property type="entry name" value="Heme-dependent peroxidases"/>
    <property type="match status" value="1"/>
</dbReference>
<keyword evidence="10 17" id="KW-0106">Calcium</keyword>
<comment type="function">
    <text evidence="3">Removal of H(2)O(2), oxidation of toxic reductants, biosynthesis and degradation of lignin, suberization, auxin catabolism, response to environmental stresses such as wounding, pathogen attack and oxidative stress. These functions might be dependent on each isozyme/isoform in each plant tissue.</text>
</comment>
<gene>
    <name evidence="23" type="ORF">SEVIR_6G067500v2</name>
</gene>
<feature type="binding site" evidence="17">
    <location>
        <position position="94"/>
    </location>
    <ligand>
        <name>Ca(2+)</name>
        <dbReference type="ChEBI" id="CHEBI:29108"/>
        <label>1</label>
    </ligand>
</feature>
<evidence type="ECO:0000256" key="5">
    <source>
        <dbReference type="ARBA" id="ARBA00022525"/>
    </source>
</evidence>
<keyword evidence="6" id="KW-0575">Peroxidase</keyword>
<dbReference type="InterPro" id="IPR010255">
    <property type="entry name" value="Haem_peroxidase_sf"/>
</dbReference>
<feature type="binding site" evidence="17">
    <location>
        <position position="109"/>
    </location>
    <ligand>
        <name>Ca(2+)</name>
        <dbReference type="ChEBI" id="CHEBI:29108"/>
        <label>1</label>
    </ligand>
</feature>
<evidence type="ECO:0000256" key="8">
    <source>
        <dbReference type="ARBA" id="ARBA00022723"/>
    </source>
</evidence>
<evidence type="ECO:0000256" key="16">
    <source>
        <dbReference type="PIRSR" id="PIRSR600823-2"/>
    </source>
</evidence>
<evidence type="ECO:0000256" key="12">
    <source>
        <dbReference type="ARBA" id="ARBA00023004"/>
    </source>
</evidence>
<dbReference type="PRINTS" id="PR00458">
    <property type="entry name" value="PEROXIDASE"/>
</dbReference>
<dbReference type="Proteomes" id="UP000298652">
    <property type="component" value="Chromosome 6"/>
</dbReference>
<keyword evidence="14" id="KW-0376">Hydrogen peroxide</keyword>
<dbReference type="PANTHER" id="PTHR31388">
    <property type="entry name" value="PEROXIDASE 72-RELATED"/>
    <property type="match status" value="1"/>
</dbReference>
<evidence type="ECO:0000256" key="2">
    <source>
        <dbReference type="ARBA" id="ARBA00001970"/>
    </source>
</evidence>
<dbReference type="GO" id="GO:0006979">
    <property type="term" value="P:response to oxidative stress"/>
    <property type="evidence" value="ECO:0007669"/>
    <property type="project" value="InterPro"/>
</dbReference>
<feature type="disulfide bond" evidence="19">
    <location>
        <begin position="35"/>
        <end position="136"/>
    </location>
</feature>
<keyword evidence="9 21" id="KW-0732">Signal</keyword>
<protein>
    <recommendedName>
        <fullName evidence="22">Plant heme peroxidase family profile domain-containing protein</fullName>
    </recommendedName>
</protein>
<feature type="disulfide bond" evidence="19">
    <location>
        <begin position="86"/>
        <end position="91"/>
    </location>
</feature>
<organism evidence="23 24">
    <name type="scientific">Setaria viridis</name>
    <name type="common">Green bristlegrass</name>
    <name type="synonym">Setaria italica subsp. viridis</name>
    <dbReference type="NCBI Taxonomy" id="4556"/>
    <lineage>
        <taxon>Eukaryota</taxon>
        <taxon>Viridiplantae</taxon>
        <taxon>Streptophyta</taxon>
        <taxon>Embryophyta</taxon>
        <taxon>Tracheophyta</taxon>
        <taxon>Spermatophyta</taxon>
        <taxon>Magnoliopsida</taxon>
        <taxon>Liliopsida</taxon>
        <taxon>Poales</taxon>
        <taxon>Poaceae</taxon>
        <taxon>PACMAD clade</taxon>
        <taxon>Panicoideae</taxon>
        <taxon>Panicodae</taxon>
        <taxon>Paniceae</taxon>
        <taxon>Cenchrinae</taxon>
        <taxon>Setaria</taxon>
    </lineage>
</organism>
<evidence type="ECO:0000256" key="7">
    <source>
        <dbReference type="ARBA" id="ARBA00022617"/>
    </source>
</evidence>
<dbReference type="PRINTS" id="PR00461">
    <property type="entry name" value="PLPEROXIDASE"/>
</dbReference>
<evidence type="ECO:0000256" key="17">
    <source>
        <dbReference type="PIRSR" id="PIRSR600823-3"/>
    </source>
</evidence>
<evidence type="ECO:0000256" key="3">
    <source>
        <dbReference type="ARBA" id="ARBA00002322"/>
    </source>
</evidence>
<dbReference type="Gene3D" id="1.10.420.10">
    <property type="entry name" value="Peroxidase, domain 2"/>
    <property type="match status" value="1"/>
</dbReference>
<dbReference type="EMBL" id="CM016557">
    <property type="protein sequence ID" value="TKW09069.1"/>
    <property type="molecule type" value="Genomic_DNA"/>
</dbReference>
<dbReference type="PANTHER" id="PTHR31388:SF264">
    <property type="entry name" value="PEROXIDASE 59"/>
    <property type="match status" value="1"/>
</dbReference>
<evidence type="ECO:0000313" key="23">
    <source>
        <dbReference type="EMBL" id="TKW09069.1"/>
    </source>
</evidence>
<evidence type="ECO:0000256" key="4">
    <source>
        <dbReference type="ARBA" id="ARBA00004613"/>
    </source>
</evidence>
<feature type="site" description="Transition state stabilizer" evidence="18">
    <location>
        <position position="80"/>
    </location>
</feature>
<comment type="subcellular location">
    <subcellularLocation>
        <location evidence="4">Secreted</location>
    </subcellularLocation>
</comment>
<dbReference type="InterPro" id="IPR019794">
    <property type="entry name" value="Peroxidases_AS"/>
</dbReference>
<feature type="binding site" evidence="17">
    <location>
        <position position="85"/>
    </location>
    <ligand>
        <name>Ca(2+)</name>
        <dbReference type="ChEBI" id="CHEBI:29108"/>
        <label>1</label>
    </ligand>
</feature>
<evidence type="ECO:0000256" key="21">
    <source>
        <dbReference type="SAM" id="SignalP"/>
    </source>
</evidence>
<dbReference type="Pfam" id="PF00141">
    <property type="entry name" value="peroxidase"/>
    <property type="match status" value="1"/>
</dbReference>
<evidence type="ECO:0000256" key="14">
    <source>
        <dbReference type="ARBA" id="ARBA00023324"/>
    </source>
</evidence>
<feature type="binding site" evidence="17">
    <location>
        <position position="92"/>
    </location>
    <ligand>
        <name>Ca(2+)</name>
        <dbReference type="ChEBI" id="CHEBI:29108"/>
        <label>1</label>
    </ligand>
</feature>
<keyword evidence="13" id="KW-0325">Glycoprotein</keyword>
<accession>A0A4U6U6R3</accession>
<keyword evidence="5" id="KW-0964">Secreted</keyword>
<keyword evidence="12" id="KW-0408">Iron</keyword>
<evidence type="ECO:0000256" key="11">
    <source>
        <dbReference type="ARBA" id="ARBA00023002"/>
    </source>
</evidence>
<evidence type="ECO:0000259" key="22">
    <source>
        <dbReference type="PROSITE" id="PS50873"/>
    </source>
</evidence>
<comment type="similarity">
    <text evidence="20">Belongs to the peroxidase family.</text>
</comment>
<feature type="binding site" evidence="17">
    <location>
        <position position="88"/>
    </location>
    <ligand>
        <name>Ca(2+)</name>
        <dbReference type="ChEBI" id="CHEBI:29108"/>
        <label>1</label>
    </ligand>
</feature>
<evidence type="ECO:0000256" key="10">
    <source>
        <dbReference type="ARBA" id="ARBA00022837"/>
    </source>
</evidence>
<dbReference type="GO" id="GO:0140825">
    <property type="term" value="F:lactoperoxidase activity"/>
    <property type="evidence" value="ECO:0007669"/>
    <property type="project" value="UniProtKB-EC"/>
</dbReference>
<keyword evidence="19" id="KW-1015">Disulfide bond</keyword>
<comment type="cofactor">
    <cofactor evidence="17">
        <name>Ca(2+)</name>
        <dbReference type="ChEBI" id="CHEBI:29108"/>
    </cofactor>
    <text evidence="17">Binds 2 calcium ions per subunit.</text>
</comment>
<evidence type="ECO:0000256" key="13">
    <source>
        <dbReference type="ARBA" id="ARBA00023180"/>
    </source>
</evidence>
<feature type="active site" description="Proton acceptor" evidence="15">
    <location>
        <position position="84"/>
    </location>
</feature>
<dbReference type="GO" id="GO:0005576">
    <property type="term" value="C:extracellular region"/>
    <property type="evidence" value="ECO:0007669"/>
    <property type="project" value="UniProtKB-SubCell"/>
</dbReference>
<comment type="catalytic activity">
    <reaction evidence="1">
        <text>2 a phenolic donor + H2O2 = 2 a phenolic radical donor + 2 H2O</text>
        <dbReference type="Rhea" id="RHEA:56136"/>
        <dbReference type="ChEBI" id="CHEBI:15377"/>
        <dbReference type="ChEBI" id="CHEBI:16240"/>
        <dbReference type="ChEBI" id="CHEBI:139520"/>
        <dbReference type="ChEBI" id="CHEBI:139521"/>
        <dbReference type="EC" id="1.11.1.7"/>
    </reaction>
</comment>
<dbReference type="OMA" id="QCANADK"/>
<evidence type="ECO:0000256" key="18">
    <source>
        <dbReference type="PIRSR" id="PIRSR600823-4"/>
    </source>
</evidence>
<feature type="binding site" evidence="17">
    <location>
        <position position="90"/>
    </location>
    <ligand>
        <name>Ca(2+)</name>
        <dbReference type="ChEBI" id="CHEBI:29108"/>
        <label>1</label>
    </ligand>
</feature>
<evidence type="ECO:0000313" key="24">
    <source>
        <dbReference type="Proteomes" id="UP000298652"/>
    </source>
</evidence>
<evidence type="ECO:0000256" key="20">
    <source>
        <dbReference type="RuleBase" id="RU004241"/>
    </source>
</evidence>
<sequence length="244" mass="25764">MASSTAGGHCFLLALLLLTSAAYGQLSQNFYTTNCSTLDTIITREVSRVLFTNPPPQGGRRLFADPPPQGGTLIGGSLLRLFFHDCFVQGCDASVLLNEDVKKGKMLSEKQAGPNLNSLRGFEVIDRIKGEVEKACPGVVSCADILALATRAAVVALNGPTWPLLLGRRDSTTANQDEANTDLPSPGSDLDNLIAAFDKKGFNASELVALSGFDDFGSAMKKISELGVLTGSNGQVRANCGRVN</sequence>
<dbReference type="Gene3D" id="1.10.520.10">
    <property type="match status" value="2"/>
</dbReference>
<keyword evidence="7" id="KW-0349">Heme</keyword>
<dbReference type="PROSITE" id="PS50873">
    <property type="entry name" value="PEROXIDASE_4"/>
    <property type="match status" value="1"/>
</dbReference>